<dbReference type="InterPro" id="IPR014998">
    <property type="entry name" value="DUF1848"/>
</dbReference>
<dbReference type="Proteomes" id="UP000248798">
    <property type="component" value="Unassembled WGS sequence"/>
</dbReference>
<evidence type="ECO:0000313" key="2">
    <source>
        <dbReference type="EMBL" id="RAM03953.1"/>
    </source>
</evidence>
<gene>
    <name evidence="2" type="ORF">DO021_00575</name>
    <name evidence="1" type="ORF">EYB58_08590</name>
</gene>
<dbReference type="EMBL" id="QLNI01000001">
    <property type="protein sequence ID" value="RAM03953.1"/>
    <property type="molecule type" value="Genomic_DNA"/>
</dbReference>
<reference evidence="1 4" key="2">
    <citation type="submission" date="2019-02" db="EMBL/GenBank/DDBJ databases">
        <title>Complete genome sequence of Desulfobacter hydrogenophilus AcRS1.</title>
        <authorList>
            <person name="Marietou A."/>
            <person name="Lund M.B."/>
            <person name="Marshall I.P.G."/>
            <person name="Schreiber L."/>
            <person name="Jorgensen B."/>
        </authorList>
    </citation>
    <scope>NUCLEOTIDE SEQUENCE [LARGE SCALE GENOMIC DNA]</scope>
    <source>
        <strain evidence="1 4">AcRS1</strain>
    </source>
</reference>
<protein>
    <submittedName>
        <fullName evidence="2">DUF1848 domain-containing protein</fullName>
    </submittedName>
</protein>
<reference evidence="2 3" key="1">
    <citation type="submission" date="2018-06" db="EMBL/GenBank/DDBJ databases">
        <title>Complete Genome Sequence of Desulfobacter hydrogenophilus (DSM3380).</title>
        <authorList>
            <person name="Marietou A."/>
            <person name="Schreiber L."/>
            <person name="Marshall I."/>
            <person name="Jorgensen B."/>
        </authorList>
    </citation>
    <scope>NUCLEOTIDE SEQUENCE [LARGE SCALE GENOMIC DNA]</scope>
    <source>
        <strain evidence="2 3">DSM 3380</strain>
    </source>
</reference>
<dbReference type="Pfam" id="PF08902">
    <property type="entry name" value="DUF1848"/>
    <property type="match status" value="1"/>
</dbReference>
<name>A0A328FL42_9BACT</name>
<proteinExistence type="predicted"/>
<dbReference type="EMBL" id="CP036313">
    <property type="protein sequence ID" value="QBH12969.1"/>
    <property type="molecule type" value="Genomic_DNA"/>
</dbReference>
<dbReference type="Proteomes" id="UP000293902">
    <property type="component" value="Chromosome"/>
</dbReference>
<dbReference type="OrthoDB" id="9771212at2"/>
<organism evidence="2 3">
    <name type="scientific">Desulfobacter hydrogenophilus</name>
    <dbReference type="NCBI Taxonomy" id="2291"/>
    <lineage>
        <taxon>Bacteria</taxon>
        <taxon>Pseudomonadati</taxon>
        <taxon>Thermodesulfobacteriota</taxon>
        <taxon>Desulfobacteria</taxon>
        <taxon>Desulfobacterales</taxon>
        <taxon>Desulfobacteraceae</taxon>
        <taxon>Desulfobacter</taxon>
    </lineage>
</organism>
<evidence type="ECO:0000313" key="1">
    <source>
        <dbReference type="EMBL" id="QBH12969.1"/>
    </source>
</evidence>
<evidence type="ECO:0000313" key="3">
    <source>
        <dbReference type="Proteomes" id="UP000248798"/>
    </source>
</evidence>
<sequence>MPGPTGILSASRRTDIPGWYMPWFLDRIEKGYFIVTNPFNRQSRRVDATPKDIHTIVFWSKNYGPFLDLRAHKILVQKGFHLFFNFTINTPLKELEPGLPDLSERLAQVRRIVWDLSPGQAAWRFDPICFYEKGGRVFNNLDTFEYIAGQLSQMGIKQCITSFYDPYKKVAARIKRMTGLGSPMLKFIDPGMERKTNIIRSMAQFLNPLGMDLFLCCEKELMDAAGLQTYASPNACINGRLYKTLFGGNPETRGDYGQRRKKGCQCTKSFDIGSYEDHPCFHNCLFCYARTGLDIKKTSIG</sequence>
<keyword evidence="4" id="KW-1185">Reference proteome</keyword>
<accession>A0A328FL42</accession>
<evidence type="ECO:0000313" key="4">
    <source>
        <dbReference type="Proteomes" id="UP000293902"/>
    </source>
</evidence>
<dbReference type="AlphaFoldDB" id="A0A328FL42"/>
<dbReference type="RefSeq" id="WP_111952618.1">
    <property type="nucleotide sequence ID" value="NZ_CP036313.1"/>
</dbReference>